<dbReference type="Proteomes" id="UP000002892">
    <property type="component" value="Chromosome"/>
</dbReference>
<feature type="domain" description="Peptidase M56" evidence="3">
    <location>
        <begin position="10"/>
        <end position="320"/>
    </location>
</feature>
<feature type="transmembrane region" description="Helical" evidence="2">
    <location>
        <begin position="131"/>
        <end position="154"/>
    </location>
</feature>
<dbReference type="eggNOG" id="COG4219">
    <property type="taxonomic scope" value="Bacteria"/>
</dbReference>
<name>I4D7B6_DESAJ</name>
<accession>I4D7B6</accession>
<dbReference type="STRING" id="646529.Desaci_2765"/>
<evidence type="ECO:0000259" key="3">
    <source>
        <dbReference type="Pfam" id="PF05569"/>
    </source>
</evidence>
<dbReference type="CDD" id="cd07341">
    <property type="entry name" value="M56_BlaR1_MecR1_like"/>
    <property type="match status" value="1"/>
</dbReference>
<gene>
    <name evidence="4" type="ordered locus">Desaci_2765</name>
</gene>
<protein>
    <submittedName>
        <fullName evidence="4">Antirepressor regulating drug resistance protein</fullName>
    </submittedName>
</protein>
<dbReference type="HOGENOM" id="CLU_404775_0_0_9"/>
<feature type="transmembrane region" description="Helical" evidence="2">
    <location>
        <begin position="39"/>
        <end position="57"/>
    </location>
</feature>
<evidence type="ECO:0000313" key="4">
    <source>
        <dbReference type="EMBL" id="AFM41690.1"/>
    </source>
</evidence>
<keyword evidence="5" id="KW-1185">Reference proteome</keyword>
<sequence length="682" mass="76719">MDLTGLFQHIVSLSLMGSLLSIGILLIKRLLRQKLSANWHFYIWFVLILRLFIPFSMPASSQLFNFFPNYQQASSLSQKLLPSSDQQAKATTLQDFNNTSSDLEPRITAGNETTKNSPIPILQRFNWNTAALIWLIGVVSVFFYILVINVLLLLKTKKLPRCNVEGVIKILEESKSKLKIRSNVLVAYDVTMRSPAVFGLFQPIILISPDIVEKLSSEELSYIFMHELSHLKRRDLLINGLTIVIQVVYWFNPILWLSLQQMKQDCEIACDAAVLASLEPKDHKKYGQTIISLLEFLSEPHWGPGTVGFIKRFNARRIIMISKFHKTPLKWAIAALSLSLIVGCSSLINPLNSTDNQQNQKNSAGQQTANNTTIPKISSDSADSNLIVYKNPSYGFSFNLPLDWKGYSIVDSQWQGMTFGGQSGESVVETGPMISIRDPRWTKQTPRQDIPIMVFTIDQWNSLQQGVFHIGAAPIGPSELGRNNSYVFALPARYNFAFPAGYQEVETIIKSNPLKTTETTQMHPDPTESLLANMMIMGQQGKVLFSDFPVKTTTIEDIEKLWGKADKTEYIPSASGQFATYSAHNIVFGINKGDQIFEVRSYDSRIKGITLKMAKQVLGTPAYDTQINGQEIIGYTTNSQFKVEMIFPQPTSSNPNPVIDHYNVLYPQGTVNTMANYPGRQW</sequence>
<organism evidence="4 5">
    <name type="scientific">Desulfosporosinus acidiphilus (strain DSM 22704 / JCM 16185 / SJ4)</name>
    <dbReference type="NCBI Taxonomy" id="646529"/>
    <lineage>
        <taxon>Bacteria</taxon>
        <taxon>Bacillati</taxon>
        <taxon>Bacillota</taxon>
        <taxon>Clostridia</taxon>
        <taxon>Eubacteriales</taxon>
        <taxon>Desulfitobacteriaceae</taxon>
        <taxon>Desulfosporosinus</taxon>
    </lineage>
</organism>
<proteinExistence type="predicted"/>
<keyword evidence="2" id="KW-1133">Transmembrane helix</keyword>
<dbReference type="PANTHER" id="PTHR34978">
    <property type="entry name" value="POSSIBLE SENSOR-TRANSDUCER PROTEIN BLAR"/>
    <property type="match status" value="1"/>
</dbReference>
<feature type="transmembrane region" description="Helical" evidence="2">
    <location>
        <begin position="236"/>
        <end position="259"/>
    </location>
</feature>
<dbReference type="Gene3D" id="3.30.2010.10">
    <property type="entry name" value="Metalloproteases ('zincins'), catalytic domain"/>
    <property type="match status" value="1"/>
</dbReference>
<evidence type="ECO:0000256" key="1">
    <source>
        <dbReference type="SAM" id="MobiDB-lite"/>
    </source>
</evidence>
<dbReference type="KEGG" id="dai:Desaci_2765"/>
<dbReference type="Pfam" id="PF05569">
    <property type="entry name" value="Peptidase_M56"/>
    <property type="match status" value="1"/>
</dbReference>
<evidence type="ECO:0000256" key="2">
    <source>
        <dbReference type="SAM" id="Phobius"/>
    </source>
</evidence>
<dbReference type="InterPro" id="IPR008756">
    <property type="entry name" value="Peptidase_M56"/>
</dbReference>
<feature type="region of interest" description="Disordered" evidence="1">
    <location>
        <begin position="355"/>
        <end position="377"/>
    </location>
</feature>
<feature type="transmembrane region" description="Helical" evidence="2">
    <location>
        <begin position="6"/>
        <end position="27"/>
    </location>
</feature>
<dbReference type="Pfam" id="PF14172">
    <property type="entry name" value="DUF4309"/>
    <property type="match status" value="1"/>
</dbReference>
<dbReference type="PANTHER" id="PTHR34978:SF3">
    <property type="entry name" value="SLR0241 PROTEIN"/>
    <property type="match status" value="1"/>
</dbReference>
<dbReference type="RefSeq" id="WP_014827685.1">
    <property type="nucleotide sequence ID" value="NC_018068.1"/>
</dbReference>
<keyword evidence="2" id="KW-0472">Membrane</keyword>
<dbReference type="InterPro" id="IPR025453">
    <property type="entry name" value="DUF4309"/>
</dbReference>
<dbReference type="AlphaFoldDB" id="I4D7B6"/>
<keyword evidence="2" id="KW-0812">Transmembrane</keyword>
<reference evidence="4 5" key="1">
    <citation type="journal article" date="2012" name="J. Bacteriol.">
        <title>Complete genome sequences of Desulfosporosinus orientis DSM765T, Desulfosporosinus youngiae DSM17734T, Desulfosporosinus meridiei DSM13257T, and Desulfosporosinus acidiphilus DSM22704T.</title>
        <authorList>
            <person name="Pester M."/>
            <person name="Brambilla E."/>
            <person name="Alazard D."/>
            <person name="Rattei T."/>
            <person name="Weinmaier T."/>
            <person name="Han J."/>
            <person name="Lucas S."/>
            <person name="Lapidus A."/>
            <person name="Cheng J.F."/>
            <person name="Goodwin L."/>
            <person name="Pitluck S."/>
            <person name="Peters L."/>
            <person name="Ovchinnikova G."/>
            <person name="Teshima H."/>
            <person name="Detter J.C."/>
            <person name="Han C.S."/>
            <person name="Tapia R."/>
            <person name="Land M.L."/>
            <person name="Hauser L."/>
            <person name="Kyrpides N.C."/>
            <person name="Ivanova N.N."/>
            <person name="Pagani I."/>
            <person name="Huntmann M."/>
            <person name="Wei C.L."/>
            <person name="Davenport K.W."/>
            <person name="Daligault H."/>
            <person name="Chain P.S."/>
            <person name="Chen A."/>
            <person name="Mavromatis K."/>
            <person name="Markowitz V."/>
            <person name="Szeto E."/>
            <person name="Mikhailova N."/>
            <person name="Pati A."/>
            <person name="Wagner M."/>
            <person name="Woyke T."/>
            <person name="Ollivier B."/>
            <person name="Klenk H.P."/>
            <person name="Spring S."/>
            <person name="Loy A."/>
        </authorList>
    </citation>
    <scope>NUCLEOTIDE SEQUENCE [LARGE SCALE GENOMIC DNA]</scope>
    <source>
        <strain evidence="5">DSM 22704 / JCM 16185 / SJ4</strain>
    </source>
</reference>
<evidence type="ECO:0000313" key="5">
    <source>
        <dbReference type="Proteomes" id="UP000002892"/>
    </source>
</evidence>
<dbReference type="EMBL" id="CP003639">
    <property type="protein sequence ID" value="AFM41690.1"/>
    <property type="molecule type" value="Genomic_DNA"/>
</dbReference>
<dbReference type="InterPro" id="IPR052173">
    <property type="entry name" value="Beta-lactam_resp_regulator"/>
</dbReference>